<feature type="transmembrane region" description="Helical" evidence="2">
    <location>
        <begin position="107"/>
        <end position="127"/>
    </location>
</feature>
<proteinExistence type="predicted"/>
<feature type="compositionally biased region" description="Low complexity" evidence="1">
    <location>
        <begin position="36"/>
        <end position="86"/>
    </location>
</feature>
<evidence type="ECO:0000256" key="1">
    <source>
        <dbReference type="SAM" id="MobiDB-lite"/>
    </source>
</evidence>
<keyword evidence="4" id="KW-1185">Reference proteome</keyword>
<evidence type="ECO:0000313" key="3">
    <source>
        <dbReference type="EMBL" id="GAA1232542.1"/>
    </source>
</evidence>
<evidence type="ECO:0000256" key="2">
    <source>
        <dbReference type="SAM" id="Phobius"/>
    </source>
</evidence>
<comment type="caution">
    <text evidence="3">The sequence shown here is derived from an EMBL/GenBank/DDBJ whole genome shotgun (WGS) entry which is preliminary data.</text>
</comment>
<name>A0ABN1W305_9ACTN</name>
<feature type="compositionally biased region" description="Pro residues" evidence="1">
    <location>
        <begin position="8"/>
        <end position="35"/>
    </location>
</feature>
<feature type="region of interest" description="Disordered" evidence="1">
    <location>
        <begin position="1"/>
        <end position="102"/>
    </location>
</feature>
<dbReference type="RefSeq" id="WP_344441305.1">
    <property type="nucleotide sequence ID" value="NZ_BAAALF010000031.1"/>
</dbReference>
<keyword evidence="2" id="KW-0472">Membrane</keyword>
<keyword evidence="2" id="KW-1133">Transmembrane helix</keyword>
<dbReference type="Proteomes" id="UP001500037">
    <property type="component" value="Unassembled WGS sequence"/>
</dbReference>
<reference evidence="3 4" key="1">
    <citation type="journal article" date="2019" name="Int. J. Syst. Evol. Microbiol.">
        <title>The Global Catalogue of Microorganisms (GCM) 10K type strain sequencing project: providing services to taxonomists for standard genome sequencing and annotation.</title>
        <authorList>
            <consortium name="The Broad Institute Genomics Platform"/>
            <consortium name="The Broad Institute Genome Sequencing Center for Infectious Disease"/>
            <person name="Wu L."/>
            <person name="Ma J."/>
        </authorList>
    </citation>
    <scope>NUCLEOTIDE SEQUENCE [LARGE SCALE GENOMIC DNA]</scope>
    <source>
        <strain evidence="3 4">JCM 13004</strain>
    </source>
</reference>
<protein>
    <submittedName>
        <fullName evidence="3">Uncharacterized protein</fullName>
    </submittedName>
</protein>
<feature type="compositionally biased region" description="Low complexity" evidence="1">
    <location>
        <begin position="92"/>
        <end position="101"/>
    </location>
</feature>
<keyword evidence="2" id="KW-0812">Transmembrane</keyword>
<organism evidence="3 4">
    <name type="scientific">Kitasatospora nipponensis</name>
    <dbReference type="NCBI Taxonomy" id="258049"/>
    <lineage>
        <taxon>Bacteria</taxon>
        <taxon>Bacillati</taxon>
        <taxon>Actinomycetota</taxon>
        <taxon>Actinomycetes</taxon>
        <taxon>Kitasatosporales</taxon>
        <taxon>Streptomycetaceae</taxon>
        <taxon>Kitasatospora</taxon>
    </lineage>
</organism>
<accession>A0ABN1W305</accession>
<gene>
    <name evidence="3" type="ORF">GCM10009665_23440</name>
</gene>
<dbReference type="EMBL" id="BAAALF010000031">
    <property type="protein sequence ID" value="GAA1232542.1"/>
    <property type="molecule type" value="Genomic_DNA"/>
</dbReference>
<evidence type="ECO:0000313" key="4">
    <source>
        <dbReference type="Proteomes" id="UP001500037"/>
    </source>
</evidence>
<sequence length="302" mass="30463">MYGQNQPQYPPQDGPGPYGQPPQAPAYGAPQPPQYGYPQQAPAPQYGAPQYGAPQQQGYGQQPQPAYGAPQPAYGQQPYPQQGYPQQPAPQQPYGGFQPAPRKGKGGLVAGLVIGALVLGGGGFAAWKLMGGAAAGSYKLAAPQSLPGGYTQKSVKTAPVDASKAKDAGTDITALAASYANGTDVGDTLSVGGHYGSLNNPGKAIDDYAAQVTASGASWTTPLTAYSGGSNKDGATLKCGVMGIKLAGIPDTAGTTVCVWSSSSTFASVSFSKLSGTKTVAVPPAEAAKQAEAIHDAMVVAK</sequence>